<dbReference type="OrthoDB" id="1938822at2759"/>
<comment type="caution">
    <text evidence="1">The sequence shown here is derived from an EMBL/GenBank/DDBJ whole genome shotgun (WGS) entry which is preliminary data.</text>
</comment>
<proteinExistence type="predicted"/>
<dbReference type="Proteomes" id="UP001153076">
    <property type="component" value="Unassembled WGS sequence"/>
</dbReference>
<dbReference type="AlphaFoldDB" id="A0A9Q1QI40"/>
<name>A0A9Q1QI40_9CARY</name>
<organism evidence="1 2">
    <name type="scientific">Carnegiea gigantea</name>
    <dbReference type="NCBI Taxonomy" id="171969"/>
    <lineage>
        <taxon>Eukaryota</taxon>
        <taxon>Viridiplantae</taxon>
        <taxon>Streptophyta</taxon>
        <taxon>Embryophyta</taxon>
        <taxon>Tracheophyta</taxon>
        <taxon>Spermatophyta</taxon>
        <taxon>Magnoliopsida</taxon>
        <taxon>eudicotyledons</taxon>
        <taxon>Gunneridae</taxon>
        <taxon>Pentapetalae</taxon>
        <taxon>Caryophyllales</taxon>
        <taxon>Cactineae</taxon>
        <taxon>Cactaceae</taxon>
        <taxon>Cactoideae</taxon>
        <taxon>Echinocereeae</taxon>
        <taxon>Carnegiea</taxon>
    </lineage>
</organism>
<accession>A0A9Q1QI40</accession>
<evidence type="ECO:0000313" key="2">
    <source>
        <dbReference type="Proteomes" id="UP001153076"/>
    </source>
</evidence>
<sequence length="234" mass="27070">MEEKGGNSLVAKSALGLLKIWRRQHPMVPLKSKHEESQEHNHGSFGCPRWLPRPKSFKPITPQRAPYEHYTVSNFIDFEGNFWKESLVWLIFIPCDVETILNLPLCASWPSDKLTWYYNLQGLFTVRSAYHMLMSDTLDSPGSSSPSGSDLTDTLWSPKFRFLLDYIENANEKLDQDSFGDFLGVMWECWNARNRIPMGSTVLWWKRQELVSTLWKVHTRRAARISSLKGTACL</sequence>
<dbReference type="EMBL" id="JAKOGI010000137">
    <property type="protein sequence ID" value="KAJ8442649.1"/>
    <property type="molecule type" value="Genomic_DNA"/>
</dbReference>
<reference evidence="1" key="1">
    <citation type="submission" date="2022-04" db="EMBL/GenBank/DDBJ databases">
        <title>Carnegiea gigantea Genome sequencing and assembly v2.</title>
        <authorList>
            <person name="Copetti D."/>
            <person name="Sanderson M.J."/>
            <person name="Burquez A."/>
            <person name="Wojciechowski M.F."/>
        </authorList>
    </citation>
    <scope>NUCLEOTIDE SEQUENCE</scope>
    <source>
        <strain evidence="1">SGP5-SGP5p</strain>
        <tissue evidence="1">Aerial part</tissue>
    </source>
</reference>
<protein>
    <submittedName>
        <fullName evidence="1">Uncharacterized protein</fullName>
    </submittedName>
</protein>
<keyword evidence="2" id="KW-1185">Reference proteome</keyword>
<gene>
    <name evidence="1" type="ORF">Cgig2_003693</name>
</gene>
<evidence type="ECO:0000313" key="1">
    <source>
        <dbReference type="EMBL" id="KAJ8442649.1"/>
    </source>
</evidence>